<name>D3V000_XENBS</name>
<reference evidence="1" key="1">
    <citation type="journal article" date="2011" name="PLoS ONE">
        <title>The entomopathogenic bacterial endosymbionts xenorhabdus and photorhabdus: convergent lifestyles from divergent genomes.</title>
        <authorList>
            <person name="Chaston J.M."/>
            <person name="Suen G."/>
            <person name="Tucker S.L."/>
            <person name="Andersen A.W."/>
            <person name="Bhasin A."/>
            <person name="Bode E."/>
            <person name="Bode H.B."/>
            <person name="Brachmann A.O."/>
            <person name="Cowles C.E."/>
            <person name="Cowles K.N."/>
            <person name="Darby C."/>
            <person name="de Leon L."/>
            <person name="Drace K."/>
            <person name="Du Z."/>
            <person name="Givaudan A."/>
            <person name="Herbert Tran E.E."/>
            <person name="Jewell K.A."/>
            <person name="Knack J.J."/>
            <person name="Krasomil-Osterfeld K.C."/>
            <person name="Kukor R."/>
            <person name="Lanois A."/>
            <person name="Latreille P."/>
            <person name="Leimgruber N.K."/>
            <person name="Lipke C.M."/>
            <person name="Liu R."/>
            <person name="Lu X."/>
            <person name="Martens E.C."/>
            <person name="Marri P.R."/>
            <person name="Medigue C."/>
            <person name="Menard M.L."/>
            <person name="Miller N.M."/>
            <person name="Morales-Soto N."/>
            <person name="Norton S."/>
            <person name="Ogier J.C."/>
            <person name="Orchard S.S."/>
            <person name="Park D."/>
            <person name="Park Y."/>
            <person name="Qurollo B.A."/>
            <person name="Sugar D.R."/>
            <person name="Richards G.R."/>
            <person name="Rouy Z."/>
            <person name="Slominski B."/>
            <person name="Slominski K."/>
            <person name="Snyder H."/>
            <person name="Tjaden B.C."/>
            <person name="van der Hoeven R."/>
            <person name="Welch R.D."/>
            <person name="Wheeler C."/>
            <person name="Xiang B."/>
            <person name="Barbazuk B."/>
            <person name="Gaudriault S."/>
            <person name="Goodner B."/>
            <person name="Slater S.C."/>
            <person name="Forst S."/>
            <person name="Goldman B.S."/>
            <person name="Goodrich-Blair H."/>
        </authorList>
    </citation>
    <scope>NUCLEOTIDE SEQUENCE [LARGE SCALE GENOMIC DNA]</scope>
    <source>
        <strain evidence="1">SS-2004</strain>
    </source>
</reference>
<evidence type="ECO:0000313" key="2">
    <source>
        <dbReference type="Proteomes" id="UP000002045"/>
    </source>
</evidence>
<dbReference type="STRING" id="406818.XBJ1_1156"/>
<accession>D3V000</accession>
<dbReference type="AlphaFoldDB" id="D3V000"/>
<dbReference type="EMBL" id="FN667741">
    <property type="protein sequence ID" value="CBJ80293.1"/>
    <property type="molecule type" value="Genomic_DNA"/>
</dbReference>
<evidence type="ECO:0000313" key="1">
    <source>
        <dbReference type="EMBL" id="CBJ80293.1"/>
    </source>
</evidence>
<proteinExistence type="predicted"/>
<sequence length="41" mass="4968">MVVYSYFSYKFIDLDVYYSYRACHTGIKEQIVDLAMNNNEY</sequence>
<dbReference type="HOGENOM" id="CLU_3278833_0_0_6"/>
<dbReference type="Proteomes" id="UP000002045">
    <property type="component" value="Chromosome"/>
</dbReference>
<organism evidence="1 2">
    <name type="scientific">Xenorhabdus bovienii (strain SS-2004)</name>
    <name type="common">Xenorhabdus nematophila subsp. bovienii</name>
    <dbReference type="NCBI Taxonomy" id="406818"/>
    <lineage>
        <taxon>Bacteria</taxon>
        <taxon>Pseudomonadati</taxon>
        <taxon>Pseudomonadota</taxon>
        <taxon>Gammaproteobacteria</taxon>
        <taxon>Enterobacterales</taxon>
        <taxon>Morganellaceae</taxon>
        <taxon>Xenorhabdus</taxon>
    </lineage>
</organism>
<protein>
    <submittedName>
        <fullName evidence="1">Uncharacterized protein</fullName>
    </submittedName>
</protein>
<dbReference type="KEGG" id="xbo:XBJ1_1156"/>
<gene>
    <name evidence="1" type="ordered locus">XBJ1_1156</name>
</gene>